<organism evidence="1 2">
    <name type="scientific">Mycena albidolilacea</name>
    <dbReference type="NCBI Taxonomy" id="1033008"/>
    <lineage>
        <taxon>Eukaryota</taxon>
        <taxon>Fungi</taxon>
        <taxon>Dikarya</taxon>
        <taxon>Basidiomycota</taxon>
        <taxon>Agaricomycotina</taxon>
        <taxon>Agaricomycetes</taxon>
        <taxon>Agaricomycetidae</taxon>
        <taxon>Agaricales</taxon>
        <taxon>Marasmiineae</taxon>
        <taxon>Mycenaceae</taxon>
        <taxon>Mycena</taxon>
    </lineage>
</organism>
<gene>
    <name evidence="1" type="ORF">DFH08DRAFT_797234</name>
</gene>
<proteinExistence type="predicted"/>
<comment type="caution">
    <text evidence="1">The sequence shown here is derived from an EMBL/GenBank/DDBJ whole genome shotgun (WGS) entry which is preliminary data.</text>
</comment>
<dbReference type="AlphaFoldDB" id="A0AAD7AQM4"/>
<dbReference type="Proteomes" id="UP001218218">
    <property type="component" value="Unassembled WGS sequence"/>
</dbReference>
<evidence type="ECO:0000313" key="2">
    <source>
        <dbReference type="Proteomes" id="UP001218218"/>
    </source>
</evidence>
<reference evidence="1" key="1">
    <citation type="submission" date="2023-03" db="EMBL/GenBank/DDBJ databases">
        <title>Massive genome expansion in bonnet fungi (Mycena s.s.) driven by repeated elements and novel gene families across ecological guilds.</title>
        <authorList>
            <consortium name="Lawrence Berkeley National Laboratory"/>
            <person name="Harder C.B."/>
            <person name="Miyauchi S."/>
            <person name="Viragh M."/>
            <person name="Kuo A."/>
            <person name="Thoen E."/>
            <person name="Andreopoulos B."/>
            <person name="Lu D."/>
            <person name="Skrede I."/>
            <person name="Drula E."/>
            <person name="Henrissat B."/>
            <person name="Morin E."/>
            <person name="Kohler A."/>
            <person name="Barry K."/>
            <person name="LaButti K."/>
            <person name="Morin E."/>
            <person name="Salamov A."/>
            <person name="Lipzen A."/>
            <person name="Mereny Z."/>
            <person name="Hegedus B."/>
            <person name="Baldrian P."/>
            <person name="Stursova M."/>
            <person name="Weitz H."/>
            <person name="Taylor A."/>
            <person name="Grigoriev I.V."/>
            <person name="Nagy L.G."/>
            <person name="Martin F."/>
            <person name="Kauserud H."/>
        </authorList>
    </citation>
    <scope>NUCLEOTIDE SEQUENCE</scope>
    <source>
        <strain evidence="1">CBHHK002</strain>
    </source>
</reference>
<evidence type="ECO:0000313" key="1">
    <source>
        <dbReference type="EMBL" id="KAJ7366232.1"/>
    </source>
</evidence>
<sequence>MDEAARPEFPSIQFRTEISVTFWDASVYAGLRFDPDSQDVARHLGEPFYRLPGEVDASFAHGKSTIAIRRSLMVRGCLGITFTTTQEVTDLWILATVPTTTHSPQKRKVFGSGKQRRSAASLLASLPQTLPRYASTTATAEDVPHKSSSTANLTCSEYTANPEFFGIW</sequence>
<dbReference type="EMBL" id="JARIHO010000002">
    <property type="protein sequence ID" value="KAJ7366232.1"/>
    <property type="molecule type" value="Genomic_DNA"/>
</dbReference>
<name>A0AAD7AQM4_9AGAR</name>
<protein>
    <submittedName>
        <fullName evidence="1">Uncharacterized protein</fullName>
    </submittedName>
</protein>
<accession>A0AAD7AQM4</accession>
<keyword evidence="2" id="KW-1185">Reference proteome</keyword>